<proteinExistence type="predicted"/>
<dbReference type="PANTHER" id="PTHR35317:SF28">
    <property type="entry name" value="ZINC FINGER, CCHC-TYPE, RIBONUCLEASE H-LIKE DOMAIN, GAG-PRE-INTEGRASE DOMAIN PROTEIN-RELATED"/>
    <property type="match status" value="1"/>
</dbReference>
<evidence type="ECO:0000313" key="1">
    <source>
        <dbReference type="EMBL" id="KAK6120837.1"/>
    </source>
</evidence>
<name>A0ABR0UEX2_REHGL</name>
<reference evidence="1 2" key="1">
    <citation type="journal article" date="2021" name="Comput. Struct. Biotechnol. J.">
        <title>De novo genome assembly of the potent medicinal plant Rehmannia glutinosa using nanopore technology.</title>
        <authorList>
            <person name="Ma L."/>
            <person name="Dong C."/>
            <person name="Song C."/>
            <person name="Wang X."/>
            <person name="Zheng X."/>
            <person name="Niu Y."/>
            <person name="Chen S."/>
            <person name="Feng W."/>
        </authorList>
    </citation>
    <scope>NUCLEOTIDE SEQUENCE [LARGE SCALE GENOMIC DNA]</scope>
    <source>
        <strain evidence="1">DH-2019</strain>
    </source>
</reference>
<dbReference type="PANTHER" id="PTHR35317">
    <property type="entry name" value="OS04G0629600 PROTEIN"/>
    <property type="match status" value="1"/>
</dbReference>
<gene>
    <name evidence="1" type="ORF">DH2020_045420</name>
</gene>
<dbReference type="Proteomes" id="UP001318860">
    <property type="component" value="Unassembled WGS sequence"/>
</dbReference>
<evidence type="ECO:0000313" key="2">
    <source>
        <dbReference type="Proteomes" id="UP001318860"/>
    </source>
</evidence>
<organism evidence="1 2">
    <name type="scientific">Rehmannia glutinosa</name>
    <name type="common">Chinese foxglove</name>
    <dbReference type="NCBI Taxonomy" id="99300"/>
    <lineage>
        <taxon>Eukaryota</taxon>
        <taxon>Viridiplantae</taxon>
        <taxon>Streptophyta</taxon>
        <taxon>Embryophyta</taxon>
        <taxon>Tracheophyta</taxon>
        <taxon>Spermatophyta</taxon>
        <taxon>Magnoliopsida</taxon>
        <taxon>eudicotyledons</taxon>
        <taxon>Gunneridae</taxon>
        <taxon>Pentapetalae</taxon>
        <taxon>asterids</taxon>
        <taxon>lamiids</taxon>
        <taxon>Lamiales</taxon>
        <taxon>Orobanchaceae</taxon>
        <taxon>Rehmannieae</taxon>
        <taxon>Rehmannia</taxon>
    </lineage>
</organism>
<sequence length="310" mass="35914">MANGVASFQVPMLNTSNYDNWSIKMKALLGAHEVWDIVEKGYVEPQDEATLSQTQKDNLKESRKRDKKALYLIYQALDDDGFEKISSATTAKDAWEKLQISHKGAEQVKKVRLQTLRGEFEALHMKESESISDYFSRVLAVSNQMKRNGEKLSDVRIMEKILRSLSPKFEHIVVIIEETKNLEEMTIDQLLGSLQAYEEKHKKKQDIVEQLFKMQVKDKEECRAPKNKVEEKAHYVENKNEEDVNLLLAYKVSGNVSFGDESKVPVKGKEKGYDIHMKDRSLSIRDDRNNLITKVPMPRNRMFLLNIRMM</sequence>
<evidence type="ECO:0008006" key="3">
    <source>
        <dbReference type="Google" id="ProtNLM"/>
    </source>
</evidence>
<dbReference type="Pfam" id="PF14223">
    <property type="entry name" value="Retrotran_gag_2"/>
    <property type="match status" value="1"/>
</dbReference>
<keyword evidence="2" id="KW-1185">Reference proteome</keyword>
<accession>A0ABR0UEX2</accession>
<protein>
    <recommendedName>
        <fullName evidence="3">DUF4219 domain-containing protein</fullName>
    </recommendedName>
</protein>
<dbReference type="EMBL" id="JABTTQ020002995">
    <property type="protein sequence ID" value="KAK6120837.1"/>
    <property type="molecule type" value="Genomic_DNA"/>
</dbReference>
<comment type="caution">
    <text evidence="1">The sequence shown here is derived from an EMBL/GenBank/DDBJ whole genome shotgun (WGS) entry which is preliminary data.</text>
</comment>